<dbReference type="InterPro" id="IPR014721">
    <property type="entry name" value="Ribsml_uS5_D2-typ_fold_subgr"/>
</dbReference>
<evidence type="ECO:0000256" key="3">
    <source>
        <dbReference type="ARBA" id="ARBA00022741"/>
    </source>
</evidence>
<gene>
    <name evidence="7" type="ORF">LM010_11970</name>
</gene>
<dbReference type="Proteomes" id="UP000388452">
    <property type="component" value="Chromosome"/>
</dbReference>
<accession>A0A5P8JT14</accession>
<dbReference type="GO" id="GO:0008652">
    <property type="term" value="P:amino acid biosynthetic process"/>
    <property type="evidence" value="ECO:0007669"/>
    <property type="project" value="UniProtKB-KW"/>
</dbReference>
<dbReference type="Pfam" id="PF00288">
    <property type="entry name" value="GHMP_kinases_N"/>
    <property type="match status" value="1"/>
</dbReference>
<dbReference type="GO" id="GO:0016301">
    <property type="term" value="F:kinase activity"/>
    <property type="evidence" value="ECO:0007669"/>
    <property type="project" value="UniProtKB-KW"/>
</dbReference>
<keyword evidence="4" id="KW-0418">Kinase</keyword>
<dbReference type="InterPro" id="IPR036554">
    <property type="entry name" value="GHMP_kinase_C_sf"/>
</dbReference>
<name>A0A5P8JT14_9LACO</name>
<dbReference type="PANTHER" id="PTHR20861">
    <property type="entry name" value="HOMOSERINE/4-DIPHOSPHOCYTIDYL-2-C-METHYL-D-ERYTHRITOL KINASE"/>
    <property type="match status" value="1"/>
</dbReference>
<evidence type="ECO:0000256" key="2">
    <source>
        <dbReference type="ARBA" id="ARBA00022679"/>
    </source>
</evidence>
<dbReference type="EMBL" id="CP045068">
    <property type="protein sequence ID" value="QFQ92092.1"/>
    <property type="molecule type" value="Genomic_DNA"/>
</dbReference>
<dbReference type="SUPFAM" id="SSF55060">
    <property type="entry name" value="GHMP Kinase, C-terminal domain"/>
    <property type="match status" value="1"/>
</dbReference>
<keyword evidence="3" id="KW-0547">Nucleotide-binding</keyword>
<dbReference type="PANTHER" id="PTHR20861:SF1">
    <property type="entry name" value="HOMOSERINE KINASE"/>
    <property type="match status" value="1"/>
</dbReference>
<dbReference type="PRINTS" id="PR00958">
    <property type="entry name" value="HOMSERKINASE"/>
</dbReference>
<evidence type="ECO:0000256" key="4">
    <source>
        <dbReference type="ARBA" id="ARBA00022777"/>
    </source>
</evidence>
<keyword evidence="5" id="KW-0067">ATP-binding</keyword>
<evidence type="ECO:0000256" key="5">
    <source>
        <dbReference type="ARBA" id="ARBA00022840"/>
    </source>
</evidence>
<evidence type="ECO:0000313" key="7">
    <source>
        <dbReference type="EMBL" id="QFQ92092.1"/>
    </source>
</evidence>
<dbReference type="GO" id="GO:0005524">
    <property type="term" value="F:ATP binding"/>
    <property type="evidence" value="ECO:0007669"/>
    <property type="project" value="UniProtKB-KW"/>
</dbReference>
<sequence>MSTRSRKEDDLMRIHVPGVITSRSPLGQNLATAITAGLNIDIEEEALDWQIDHHEAKLSHDESNMIVSVADSVAPGLLPHRLVLTTDLPVGVGLGGSNAATLAGIMLADQLADLHLSETQIIETALGYEPFPAALHAALHGGMQTYDPRTERLERQAVQALQWVIYTPDQFVEASVPSHYTEQNVNAADYARFTKALAKADDNYLRNHLPLEPLRTQVTPEYFPQAEMVNRAVIQCGGYGCFVAGNGPALVCLAPIRSTRFVELLKHSLSAGQLLVTDVDTTGATIS</sequence>
<dbReference type="AlphaFoldDB" id="A0A5P8JT14"/>
<keyword evidence="2" id="KW-0808">Transferase</keyword>
<dbReference type="InterPro" id="IPR020568">
    <property type="entry name" value="Ribosomal_Su5_D2-typ_SF"/>
</dbReference>
<dbReference type="SUPFAM" id="SSF54211">
    <property type="entry name" value="Ribosomal protein S5 domain 2-like"/>
    <property type="match status" value="1"/>
</dbReference>
<evidence type="ECO:0000313" key="8">
    <source>
        <dbReference type="Proteomes" id="UP000388452"/>
    </source>
</evidence>
<feature type="domain" description="GHMP kinase N-terminal" evidence="6">
    <location>
        <begin position="65"/>
        <end position="129"/>
    </location>
</feature>
<reference evidence="7 8" key="1">
    <citation type="submission" date="2019-10" db="EMBL/GenBank/DDBJ databases">
        <title>Genome sequencing of Lactobacillus manihotivorans.</title>
        <authorList>
            <person name="Kim K."/>
        </authorList>
    </citation>
    <scope>NUCLEOTIDE SEQUENCE [LARGE SCALE GENOMIC DNA]</scope>
    <source>
        <strain evidence="7 8">LM010</strain>
    </source>
</reference>
<keyword evidence="1" id="KW-0028">Amino-acid biosynthesis</keyword>
<evidence type="ECO:0000259" key="6">
    <source>
        <dbReference type="Pfam" id="PF00288"/>
    </source>
</evidence>
<dbReference type="InterPro" id="IPR006204">
    <property type="entry name" value="GHMP_kinase_N_dom"/>
</dbReference>
<proteinExistence type="predicted"/>
<organism evidence="7 8">
    <name type="scientific">Lacticaseibacillus manihotivorans</name>
    <dbReference type="NCBI Taxonomy" id="88233"/>
    <lineage>
        <taxon>Bacteria</taxon>
        <taxon>Bacillati</taxon>
        <taxon>Bacillota</taxon>
        <taxon>Bacilli</taxon>
        <taxon>Lactobacillales</taxon>
        <taxon>Lactobacillaceae</taxon>
        <taxon>Lacticaseibacillus</taxon>
    </lineage>
</organism>
<protein>
    <recommendedName>
        <fullName evidence="6">GHMP kinase N-terminal domain-containing protein</fullName>
    </recommendedName>
</protein>
<evidence type="ECO:0000256" key="1">
    <source>
        <dbReference type="ARBA" id="ARBA00022605"/>
    </source>
</evidence>
<dbReference type="Gene3D" id="3.30.230.10">
    <property type="match status" value="1"/>
</dbReference>